<dbReference type="Gene3D" id="1.10.287.130">
    <property type="match status" value="1"/>
</dbReference>
<dbReference type="Gene3D" id="3.30.565.10">
    <property type="entry name" value="Histidine kinase-like ATPase, C-terminal domain"/>
    <property type="match status" value="1"/>
</dbReference>
<evidence type="ECO:0000259" key="13">
    <source>
        <dbReference type="PROSITE" id="PS50109"/>
    </source>
</evidence>
<evidence type="ECO:0000256" key="5">
    <source>
        <dbReference type="ARBA" id="ARBA00022679"/>
    </source>
</evidence>
<protein>
    <recommendedName>
        <fullName evidence="3">histidine kinase</fullName>
        <ecNumber evidence="3">2.7.13.3</ecNumber>
    </recommendedName>
</protein>
<dbReference type="InterPro" id="IPR005467">
    <property type="entry name" value="His_kinase_dom"/>
</dbReference>
<name>A0A7Y8GUC1_9BURK</name>
<dbReference type="PANTHER" id="PTHR45436:SF15">
    <property type="entry name" value="SENSOR HISTIDINE KINASE CUSS"/>
    <property type="match status" value="1"/>
</dbReference>
<evidence type="ECO:0000256" key="9">
    <source>
        <dbReference type="ARBA" id="ARBA00023012"/>
    </source>
</evidence>
<dbReference type="InterPro" id="IPR003661">
    <property type="entry name" value="HisK_dim/P_dom"/>
</dbReference>
<keyword evidence="4" id="KW-0597">Phosphoprotein</keyword>
<proteinExistence type="predicted"/>
<dbReference type="SUPFAM" id="SSF55874">
    <property type="entry name" value="ATPase domain of HSP90 chaperone/DNA topoisomerase II/histidine kinase"/>
    <property type="match status" value="1"/>
</dbReference>
<evidence type="ECO:0000256" key="6">
    <source>
        <dbReference type="ARBA" id="ARBA00022692"/>
    </source>
</evidence>
<feature type="transmembrane region" description="Helical" evidence="12">
    <location>
        <begin position="168"/>
        <end position="186"/>
    </location>
</feature>
<accession>A0A7Y8GUC1</accession>
<dbReference type="Pfam" id="PF02518">
    <property type="entry name" value="HATPase_c"/>
    <property type="match status" value="1"/>
</dbReference>
<evidence type="ECO:0000256" key="4">
    <source>
        <dbReference type="ARBA" id="ARBA00022553"/>
    </source>
</evidence>
<dbReference type="SMART" id="SM00388">
    <property type="entry name" value="HisKA"/>
    <property type="match status" value="1"/>
</dbReference>
<dbReference type="SUPFAM" id="SSF47384">
    <property type="entry name" value="Homodimeric domain of signal transducing histidine kinase"/>
    <property type="match status" value="1"/>
</dbReference>
<keyword evidence="8 12" id="KW-1133">Transmembrane helix</keyword>
<evidence type="ECO:0000313" key="14">
    <source>
        <dbReference type="EMBL" id="NWF44298.1"/>
    </source>
</evidence>
<feature type="transmembrane region" description="Helical" evidence="12">
    <location>
        <begin position="14"/>
        <end position="34"/>
    </location>
</feature>
<evidence type="ECO:0000313" key="15">
    <source>
        <dbReference type="Proteomes" id="UP000545507"/>
    </source>
</evidence>
<dbReference type="AlphaFoldDB" id="A0A7Y8GUC1"/>
<keyword evidence="15" id="KW-1185">Reference proteome</keyword>
<evidence type="ECO:0000256" key="12">
    <source>
        <dbReference type="SAM" id="Phobius"/>
    </source>
</evidence>
<dbReference type="CDD" id="cd00082">
    <property type="entry name" value="HisKA"/>
    <property type="match status" value="1"/>
</dbReference>
<dbReference type="PROSITE" id="PS50109">
    <property type="entry name" value="HIS_KIN"/>
    <property type="match status" value="1"/>
</dbReference>
<dbReference type="InterPro" id="IPR050428">
    <property type="entry name" value="TCS_sensor_his_kinase"/>
</dbReference>
<dbReference type="RefSeq" id="WP_177133339.1">
    <property type="nucleotide sequence ID" value="NZ_VYGV01000004.1"/>
</dbReference>
<feature type="region of interest" description="Disordered" evidence="11">
    <location>
        <begin position="457"/>
        <end position="476"/>
    </location>
</feature>
<evidence type="ECO:0000256" key="10">
    <source>
        <dbReference type="ARBA" id="ARBA00023136"/>
    </source>
</evidence>
<dbReference type="InterPro" id="IPR036097">
    <property type="entry name" value="HisK_dim/P_sf"/>
</dbReference>
<dbReference type="PANTHER" id="PTHR45436">
    <property type="entry name" value="SENSOR HISTIDINE KINASE YKOH"/>
    <property type="match status" value="1"/>
</dbReference>
<dbReference type="Pfam" id="PF00512">
    <property type="entry name" value="HisKA"/>
    <property type="match status" value="1"/>
</dbReference>
<comment type="catalytic activity">
    <reaction evidence="1">
        <text>ATP + protein L-histidine = ADP + protein N-phospho-L-histidine.</text>
        <dbReference type="EC" id="2.7.13.3"/>
    </reaction>
</comment>
<comment type="caution">
    <text evidence="14">The sequence shown here is derived from an EMBL/GenBank/DDBJ whole genome shotgun (WGS) entry which is preliminary data.</text>
</comment>
<dbReference type="CDD" id="cd00075">
    <property type="entry name" value="HATPase"/>
    <property type="match status" value="1"/>
</dbReference>
<evidence type="ECO:0000256" key="8">
    <source>
        <dbReference type="ARBA" id="ARBA00022989"/>
    </source>
</evidence>
<comment type="subcellular location">
    <subcellularLocation>
        <location evidence="2">Membrane</location>
        <topology evidence="2">Multi-pass membrane protein</topology>
    </subcellularLocation>
</comment>
<dbReference type="InterPro" id="IPR003594">
    <property type="entry name" value="HATPase_dom"/>
</dbReference>
<evidence type="ECO:0000256" key="11">
    <source>
        <dbReference type="SAM" id="MobiDB-lite"/>
    </source>
</evidence>
<dbReference type="EC" id="2.7.13.3" evidence="3"/>
<keyword evidence="5" id="KW-0808">Transferase</keyword>
<keyword evidence="10 12" id="KW-0472">Membrane</keyword>
<dbReference type="GO" id="GO:0000155">
    <property type="term" value="F:phosphorelay sensor kinase activity"/>
    <property type="evidence" value="ECO:0007669"/>
    <property type="project" value="InterPro"/>
</dbReference>
<dbReference type="EMBL" id="VYGV01000004">
    <property type="protein sequence ID" value="NWF44298.1"/>
    <property type="molecule type" value="Genomic_DNA"/>
</dbReference>
<evidence type="ECO:0000256" key="2">
    <source>
        <dbReference type="ARBA" id="ARBA00004141"/>
    </source>
</evidence>
<keyword evidence="9" id="KW-0902">Two-component regulatory system</keyword>
<gene>
    <name evidence="14" type="ORF">F3K02_03385</name>
</gene>
<evidence type="ECO:0000256" key="3">
    <source>
        <dbReference type="ARBA" id="ARBA00012438"/>
    </source>
</evidence>
<reference evidence="14 15" key="1">
    <citation type="submission" date="2019-09" db="EMBL/GenBank/DDBJ databases">
        <title>Hydrogenophaga aromatica sp. nov., isolated from a para-xylene-degrading enrichment culture.</title>
        <authorList>
            <person name="Tancsics A."/>
            <person name="Banerjee S."/>
        </authorList>
    </citation>
    <scope>NUCLEOTIDE SEQUENCE [LARGE SCALE GENOMIC DNA]</scope>
    <source>
        <strain evidence="14 15">D2P1</strain>
    </source>
</reference>
<organism evidence="14 15">
    <name type="scientific">Hydrogenophaga aromaticivorans</name>
    <dbReference type="NCBI Taxonomy" id="2610898"/>
    <lineage>
        <taxon>Bacteria</taxon>
        <taxon>Pseudomonadati</taxon>
        <taxon>Pseudomonadota</taxon>
        <taxon>Betaproteobacteria</taxon>
        <taxon>Burkholderiales</taxon>
        <taxon>Comamonadaceae</taxon>
        <taxon>Hydrogenophaga</taxon>
    </lineage>
</organism>
<evidence type="ECO:0000256" key="7">
    <source>
        <dbReference type="ARBA" id="ARBA00022777"/>
    </source>
</evidence>
<evidence type="ECO:0000256" key="1">
    <source>
        <dbReference type="ARBA" id="ARBA00000085"/>
    </source>
</evidence>
<keyword evidence="6 12" id="KW-0812">Transmembrane</keyword>
<keyword evidence="7 14" id="KW-0418">Kinase</keyword>
<dbReference type="InterPro" id="IPR036890">
    <property type="entry name" value="HATPase_C_sf"/>
</dbReference>
<sequence>MNPLHLQPTLTRRLQLWVLCALVVMWLGFVWLAYKTGANESDELTDGHLASMTAMLLNQRSLDFVADAHQTPRVRAPRLIYHDYQQTLSVASWDAQGRLLAFQGDAPVPSFDAATGFRELALGEPETRWRVFSQWDVSRSRMVMVLLNMGERADLAADIAQQMSVPGFWMLPALSALLMLAIWRGLRPLYQLSAEVARIDVARAERVPERYNMREFASVVSSINTLINNHSAALERERQLANEVAHELRTPLSSLSLQLKALQGWLDPEERQEILAQMECDTLRAGRVLNQLLALARASRTEMQNMAEPVDLGAMVRRLAADVVRNPRVDNRPLRVDVREEVTVHAHPLLVELALCNLVDNALQHTPPGTAVAIQLLRAGAEVWLQVCDDGTSHTAPLAALRRPHATERLGLGHKIVQRAMEVQGGRFERAEAPAPFTTCFRLVFVVGIRTLAEGPDKTATSAPDDLSPLPAFPSA</sequence>
<dbReference type="Proteomes" id="UP000545507">
    <property type="component" value="Unassembled WGS sequence"/>
</dbReference>
<feature type="domain" description="Histidine kinase" evidence="13">
    <location>
        <begin position="243"/>
        <end position="449"/>
    </location>
</feature>
<dbReference type="GO" id="GO:0005886">
    <property type="term" value="C:plasma membrane"/>
    <property type="evidence" value="ECO:0007669"/>
    <property type="project" value="TreeGrafter"/>
</dbReference>
<dbReference type="SMART" id="SM00387">
    <property type="entry name" value="HATPase_c"/>
    <property type="match status" value="1"/>
</dbReference>